<sequence>MRKLYGGARTRASIIAWYLEELELPYENVTVDLQAGAQREPEFLAINPMGRVPTLVDDDFTIWESGAILLYLQDKYGKGGERLEARAEIAQWVVFINATLIPEMMQPESKSGLLLTAIDERMKEREFMVGDNLSAADIALGSTLGYMSMALNFDMSPYPNLGAYLGRMSQRAAFQKAMGGF</sequence>
<dbReference type="SFLD" id="SFLDG01150">
    <property type="entry name" value="Main.1:_Beta-like"/>
    <property type="match status" value="1"/>
</dbReference>
<dbReference type="eggNOG" id="COG0625">
    <property type="taxonomic scope" value="Bacteria"/>
</dbReference>
<dbReference type="InterPro" id="IPR004046">
    <property type="entry name" value="GST_C"/>
</dbReference>
<dbReference type="InterPro" id="IPR010987">
    <property type="entry name" value="Glutathione-S-Trfase_C-like"/>
</dbReference>
<protein>
    <submittedName>
        <fullName evidence="6">Glutathione S-transferase domain protein</fullName>
    </submittedName>
</protein>
<dbReference type="PANTHER" id="PTHR44051">
    <property type="entry name" value="GLUTATHIONE S-TRANSFERASE-RELATED"/>
    <property type="match status" value="1"/>
</dbReference>
<evidence type="ECO:0000259" key="4">
    <source>
        <dbReference type="PROSITE" id="PS50404"/>
    </source>
</evidence>
<keyword evidence="2 6" id="KW-0808">Transferase</keyword>
<evidence type="ECO:0000256" key="1">
    <source>
        <dbReference type="ARBA" id="ARBA00007409"/>
    </source>
</evidence>
<evidence type="ECO:0000256" key="2">
    <source>
        <dbReference type="ARBA" id="ARBA00022679"/>
    </source>
</evidence>
<reference evidence="6 7" key="1">
    <citation type="journal article" date="2010" name="Stand. Genomic Sci.">
        <title>Complete genome sequence of Haliangium ochraceum type strain (SMP-2).</title>
        <authorList>
            <consortium name="US DOE Joint Genome Institute (JGI-PGF)"/>
            <person name="Ivanova N."/>
            <person name="Daum C."/>
            <person name="Lang E."/>
            <person name="Abt B."/>
            <person name="Kopitz M."/>
            <person name="Saunders E."/>
            <person name="Lapidus A."/>
            <person name="Lucas S."/>
            <person name="Glavina Del Rio T."/>
            <person name="Nolan M."/>
            <person name="Tice H."/>
            <person name="Copeland A."/>
            <person name="Cheng J.F."/>
            <person name="Chen F."/>
            <person name="Bruce D."/>
            <person name="Goodwin L."/>
            <person name="Pitluck S."/>
            <person name="Mavromatis K."/>
            <person name="Pati A."/>
            <person name="Mikhailova N."/>
            <person name="Chen A."/>
            <person name="Palaniappan K."/>
            <person name="Land M."/>
            <person name="Hauser L."/>
            <person name="Chang Y.J."/>
            <person name="Jeffries C.D."/>
            <person name="Detter J.C."/>
            <person name="Brettin T."/>
            <person name="Rohde M."/>
            <person name="Goker M."/>
            <person name="Bristow J."/>
            <person name="Markowitz V."/>
            <person name="Eisen J.A."/>
            <person name="Hugenholtz P."/>
            <person name="Kyrpides N.C."/>
            <person name="Klenk H.P."/>
        </authorList>
    </citation>
    <scope>NUCLEOTIDE SEQUENCE [LARGE SCALE GENOMIC DNA]</scope>
    <source>
        <strain evidence="7">DSM 14365 / CIP 107738 / JCM 11303 / AJ 13395 / SMP-2</strain>
    </source>
</reference>
<feature type="domain" description="GST N-terminal" evidence="4">
    <location>
        <begin position="1"/>
        <end position="80"/>
    </location>
</feature>
<dbReference type="InterPro" id="IPR036282">
    <property type="entry name" value="Glutathione-S-Trfase_C_sf"/>
</dbReference>
<dbReference type="SUPFAM" id="SSF47616">
    <property type="entry name" value="GST C-terminal domain-like"/>
    <property type="match status" value="1"/>
</dbReference>
<dbReference type="Pfam" id="PF00043">
    <property type="entry name" value="GST_C"/>
    <property type="match status" value="1"/>
</dbReference>
<dbReference type="PANTHER" id="PTHR44051:SF8">
    <property type="entry name" value="GLUTATHIONE S-TRANSFERASE GSTA"/>
    <property type="match status" value="1"/>
</dbReference>
<dbReference type="SFLD" id="SFLDS00019">
    <property type="entry name" value="Glutathione_Transferase_(cytos"/>
    <property type="match status" value="1"/>
</dbReference>
<gene>
    <name evidence="6" type="ordered locus">Hoch_5803</name>
</gene>
<dbReference type="CDD" id="cd03046">
    <property type="entry name" value="GST_N_GTT1_like"/>
    <property type="match status" value="1"/>
</dbReference>
<keyword evidence="7" id="KW-1185">Reference proteome</keyword>
<proteinExistence type="inferred from homology"/>
<dbReference type="EMBL" id="CP001804">
    <property type="protein sequence ID" value="ACY18279.1"/>
    <property type="molecule type" value="Genomic_DNA"/>
</dbReference>
<dbReference type="InterPro" id="IPR004045">
    <property type="entry name" value="Glutathione_S-Trfase_N"/>
</dbReference>
<organism evidence="6 7">
    <name type="scientific">Haliangium ochraceum (strain DSM 14365 / JCM 11303 / SMP-2)</name>
    <dbReference type="NCBI Taxonomy" id="502025"/>
    <lineage>
        <taxon>Bacteria</taxon>
        <taxon>Pseudomonadati</taxon>
        <taxon>Myxococcota</taxon>
        <taxon>Polyangia</taxon>
        <taxon>Haliangiales</taxon>
        <taxon>Kofleriaceae</taxon>
        <taxon>Haliangium</taxon>
    </lineage>
</organism>
<dbReference type="SFLD" id="SFLDG00358">
    <property type="entry name" value="Main_(cytGST)"/>
    <property type="match status" value="1"/>
</dbReference>
<feature type="domain" description="GST C-terminal" evidence="5">
    <location>
        <begin position="61"/>
        <end position="181"/>
    </location>
</feature>
<dbReference type="Pfam" id="PF02798">
    <property type="entry name" value="GST_N"/>
    <property type="match status" value="1"/>
</dbReference>
<evidence type="ECO:0000259" key="5">
    <source>
        <dbReference type="PROSITE" id="PS50405"/>
    </source>
</evidence>
<dbReference type="PROSITE" id="PS50405">
    <property type="entry name" value="GST_CTER"/>
    <property type="match status" value="1"/>
</dbReference>
<evidence type="ECO:0000313" key="6">
    <source>
        <dbReference type="EMBL" id="ACY18279.1"/>
    </source>
</evidence>
<dbReference type="InterPro" id="IPR040079">
    <property type="entry name" value="Glutathione_S-Trfase"/>
</dbReference>
<dbReference type="KEGG" id="hoh:Hoch_5803"/>
<dbReference type="STRING" id="502025.Hoch_5803"/>
<dbReference type="OrthoDB" id="5740960at2"/>
<dbReference type="HOGENOM" id="CLU_011226_6_4_7"/>
<dbReference type="Gene3D" id="1.20.1050.10">
    <property type="match status" value="1"/>
</dbReference>
<name>D0LHD4_HALO1</name>
<dbReference type="Proteomes" id="UP000001880">
    <property type="component" value="Chromosome"/>
</dbReference>
<evidence type="ECO:0000313" key="7">
    <source>
        <dbReference type="Proteomes" id="UP000001880"/>
    </source>
</evidence>
<dbReference type="SUPFAM" id="SSF52833">
    <property type="entry name" value="Thioredoxin-like"/>
    <property type="match status" value="1"/>
</dbReference>
<dbReference type="PROSITE" id="PS50404">
    <property type="entry name" value="GST_NTER"/>
    <property type="match status" value="1"/>
</dbReference>
<accession>D0LHD4</accession>
<dbReference type="GO" id="GO:0016740">
    <property type="term" value="F:transferase activity"/>
    <property type="evidence" value="ECO:0007669"/>
    <property type="project" value="UniProtKB-KW"/>
</dbReference>
<comment type="similarity">
    <text evidence="1 3">Belongs to the GST superfamily.</text>
</comment>
<dbReference type="FunFam" id="3.40.30.10:FF:000039">
    <property type="entry name" value="Glutathione S-transferase domain"/>
    <property type="match status" value="1"/>
</dbReference>
<dbReference type="RefSeq" id="WP_012830871.1">
    <property type="nucleotide sequence ID" value="NC_013440.1"/>
</dbReference>
<dbReference type="InterPro" id="IPR036249">
    <property type="entry name" value="Thioredoxin-like_sf"/>
</dbReference>
<dbReference type="Gene3D" id="3.40.30.10">
    <property type="entry name" value="Glutaredoxin"/>
    <property type="match status" value="1"/>
</dbReference>
<evidence type="ECO:0000256" key="3">
    <source>
        <dbReference type="RuleBase" id="RU003494"/>
    </source>
</evidence>
<dbReference type="AlphaFoldDB" id="D0LHD4"/>